<keyword evidence="5" id="KW-0597">Phosphoprotein</keyword>
<dbReference type="InterPro" id="IPR036097">
    <property type="entry name" value="HisK_dim/P_sf"/>
</dbReference>
<proteinExistence type="predicted"/>
<evidence type="ECO:0000256" key="11">
    <source>
        <dbReference type="ARBA" id="ARBA00022989"/>
    </source>
</evidence>
<evidence type="ECO:0000256" key="10">
    <source>
        <dbReference type="ARBA" id="ARBA00022840"/>
    </source>
</evidence>
<dbReference type="PROSITE" id="PS50109">
    <property type="entry name" value="HIS_KIN"/>
    <property type="match status" value="1"/>
</dbReference>
<keyword evidence="11" id="KW-0472">Membrane</keyword>
<organism evidence="14 15">
    <name type="scientific">Sphingomonas morindae</name>
    <dbReference type="NCBI Taxonomy" id="1541170"/>
    <lineage>
        <taxon>Bacteria</taxon>
        <taxon>Pseudomonadati</taxon>
        <taxon>Pseudomonadota</taxon>
        <taxon>Alphaproteobacteria</taxon>
        <taxon>Sphingomonadales</taxon>
        <taxon>Sphingomonadaceae</taxon>
        <taxon>Sphingomonas</taxon>
    </lineage>
</organism>
<dbReference type="SUPFAM" id="SSF47384">
    <property type="entry name" value="Homodimeric domain of signal transducing histidine kinase"/>
    <property type="match status" value="1"/>
</dbReference>
<feature type="domain" description="Histidine kinase" evidence="13">
    <location>
        <begin position="353"/>
        <end position="560"/>
    </location>
</feature>
<dbReference type="InterPro" id="IPR004358">
    <property type="entry name" value="Sig_transdc_His_kin-like_C"/>
</dbReference>
<protein>
    <recommendedName>
        <fullName evidence="3">histidine kinase</fullName>
        <ecNumber evidence="3">2.7.13.3</ecNumber>
    </recommendedName>
</protein>
<dbReference type="Gene3D" id="6.10.250.3020">
    <property type="match status" value="1"/>
</dbReference>
<comment type="catalytic activity">
    <reaction evidence="1">
        <text>ATP + protein L-histidine = ADP + protein N-phospho-L-histidine.</text>
        <dbReference type="EC" id="2.7.13.3"/>
    </reaction>
</comment>
<evidence type="ECO:0000256" key="8">
    <source>
        <dbReference type="ARBA" id="ARBA00022741"/>
    </source>
</evidence>
<evidence type="ECO:0000256" key="2">
    <source>
        <dbReference type="ARBA" id="ARBA00004651"/>
    </source>
</evidence>
<dbReference type="Gene3D" id="3.30.565.10">
    <property type="entry name" value="Histidine kinase-like ATPase, C-terminal domain"/>
    <property type="match status" value="1"/>
</dbReference>
<dbReference type="InterPro" id="IPR005467">
    <property type="entry name" value="His_kinase_dom"/>
</dbReference>
<evidence type="ECO:0000256" key="4">
    <source>
        <dbReference type="ARBA" id="ARBA00022475"/>
    </source>
</evidence>
<dbReference type="RefSeq" id="WP_252168862.1">
    <property type="nucleotide sequence ID" value="NZ_CP084931.1"/>
</dbReference>
<evidence type="ECO:0000256" key="1">
    <source>
        <dbReference type="ARBA" id="ARBA00000085"/>
    </source>
</evidence>
<evidence type="ECO:0000313" key="14">
    <source>
        <dbReference type="EMBL" id="USI75048.1"/>
    </source>
</evidence>
<keyword evidence="4" id="KW-1003">Cell membrane</keyword>
<gene>
    <name evidence="14" type="ORF">LHA26_17940</name>
</gene>
<dbReference type="SMART" id="SM00388">
    <property type="entry name" value="HisKA"/>
    <property type="match status" value="1"/>
</dbReference>
<keyword evidence="12" id="KW-0902">Two-component regulatory system</keyword>
<dbReference type="GO" id="GO:0016301">
    <property type="term" value="F:kinase activity"/>
    <property type="evidence" value="ECO:0007669"/>
    <property type="project" value="UniProtKB-KW"/>
</dbReference>
<name>A0ABY4XDW3_9SPHN</name>
<dbReference type="SUPFAM" id="SSF103190">
    <property type="entry name" value="Sensory domain-like"/>
    <property type="match status" value="1"/>
</dbReference>
<evidence type="ECO:0000256" key="3">
    <source>
        <dbReference type="ARBA" id="ARBA00012438"/>
    </source>
</evidence>
<keyword evidence="10" id="KW-0067">ATP-binding</keyword>
<dbReference type="Proteomes" id="UP001056937">
    <property type="component" value="Chromosome 2"/>
</dbReference>
<dbReference type="PRINTS" id="PR00344">
    <property type="entry name" value="BCTRLSENSOR"/>
</dbReference>
<dbReference type="EC" id="2.7.13.3" evidence="3"/>
<dbReference type="InterPro" id="IPR017055">
    <property type="entry name" value="Sig_transdc_His_kinase_DctB"/>
</dbReference>
<evidence type="ECO:0000256" key="6">
    <source>
        <dbReference type="ARBA" id="ARBA00022679"/>
    </source>
</evidence>
<keyword evidence="9 14" id="KW-0418">Kinase</keyword>
<evidence type="ECO:0000256" key="12">
    <source>
        <dbReference type="ARBA" id="ARBA00023012"/>
    </source>
</evidence>
<dbReference type="Gene3D" id="1.10.287.130">
    <property type="match status" value="1"/>
</dbReference>
<sequence length="560" mass="60121">MARPARSNWLWVVGTLVCALAVAMLAGAIARHRAMAALAASTRVDAQLRASLLDSEIARYRLVPLALADDRDVVDTLAGRRGAADALDRKLEALARTTGASVLYLVDRQGIALAASNWNTRASFVGARYGFRRYVRDALAAGSGAQYAMGTVSRRPGLFLSRRTNGGGVIVIKLEFDRVEKDWRRAGGDTFVEDARGIVVVTSRPAWRFAATRPLSRADLAAVHVESSLPAGMVRPLRIGGERVSQTVPTAYPGWTLTLSRAAEGIERPAARAASIGAGLAVIALAALGWGSRQRALLNRRRTAELEEAVATRTAELTREMDERAASEVRAAELREGLRQANRLATLGQVTASVAHETAQPVAAIRTYAQTSATLLDQGDGETVRANLAAIARLADRIGAVTSELRGFARRRTDHQRPVLLADIVDGARLILKEQLRSVRLVAPAIDPTLAVWGGKVRLEQVLVNVLQNALEATRGQAEPAITLDLAVEERRLVLGIQDNGPGIGEDVARRLFTPFVTSRPDGLGLGLVIAHDIMIEFGGALRHVPGPAGARFEIEMVRP</sequence>
<dbReference type="SMART" id="SM00387">
    <property type="entry name" value="HATPase_c"/>
    <property type="match status" value="1"/>
</dbReference>
<dbReference type="InterPro" id="IPR003594">
    <property type="entry name" value="HATPase_dom"/>
</dbReference>
<dbReference type="SUPFAM" id="SSF55874">
    <property type="entry name" value="ATPase domain of HSP90 chaperone/DNA topoisomerase II/histidine kinase"/>
    <property type="match status" value="1"/>
</dbReference>
<keyword evidence="11" id="KW-1133">Transmembrane helix</keyword>
<comment type="subcellular location">
    <subcellularLocation>
        <location evidence="2">Cell membrane</location>
        <topology evidence="2">Multi-pass membrane protein</topology>
    </subcellularLocation>
</comment>
<evidence type="ECO:0000313" key="15">
    <source>
        <dbReference type="Proteomes" id="UP001056937"/>
    </source>
</evidence>
<dbReference type="EMBL" id="CP084931">
    <property type="protein sequence ID" value="USI75048.1"/>
    <property type="molecule type" value="Genomic_DNA"/>
</dbReference>
<dbReference type="InterPro" id="IPR036890">
    <property type="entry name" value="HATPase_C_sf"/>
</dbReference>
<evidence type="ECO:0000256" key="9">
    <source>
        <dbReference type="ARBA" id="ARBA00022777"/>
    </source>
</evidence>
<evidence type="ECO:0000256" key="7">
    <source>
        <dbReference type="ARBA" id="ARBA00022692"/>
    </source>
</evidence>
<dbReference type="PANTHER" id="PTHR43065">
    <property type="entry name" value="SENSOR HISTIDINE KINASE"/>
    <property type="match status" value="1"/>
</dbReference>
<keyword evidence="7" id="KW-0812">Transmembrane</keyword>
<dbReference type="InterPro" id="IPR029151">
    <property type="entry name" value="Sensor-like_sf"/>
</dbReference>
<keyword evidence="15" id="KW-1185">Reference proteome</keyword>
<dbReference type="PIRSF" id="PIRSF036431">
    <property type="entry name" value="STHK_DctB"/>
    <property type="match status" value="1"/>
</dbReference>
<keyword evidence="8" id="KW-0547">Nucleotide-binding</keyword>
<dbReference type="Pfam" id="PF00512">
    <property type="entry name" value="HisKA"/>
    <property type="match status" value="1"/>
</dbReference>
<evidence type="ECO:0000256" key="5">
    <source>
        <dbReference type="ARBA" id="ARBA00022553"/>
    </source>
</evidence>
<dbReference type="PANTHER" id="PTHR43065:SF46">
    <property type="entry name" value="C4-DICARBOXYLATE TRANSPORT SENSOR PROTEIN DCTB"/>
    <property type="match status" value="1"/>
</dbReference>
<evidence type="ECO:0000259" key="13">
    <source>
        <dbReference type="PROSITE" id="PS50109"/>
    </source>
</evidence>
<keyword evidence="6" id="KW-0808">Transferase</keyword>
<dbReference type="Gene3D" id="3.30.450.20">
    <property type="entry name" value="PAS domain"/>
    <property type="match status" value="2"/>
</dbReference>
<dbReference type="InterPro" id="IPR003661">
    <property type="entry name" value="HisK_dim/P_dom"/>
</dbReference>
<dbReference type="CDD" id="cd00082">
    <property type="entry name" value="HisKA"/>
    <property type="match status" value="1"/>
</dbReference>
<accession>A0ABY4XDW3</accession>
<dbReference type="Pfam" id="PF02518">
    <property type="entry name" value="HATPase_c"/>
    <property type="match status" value="1"/>
</dbReference>
<reference evidence="14" key="1">
    <citation type="journal article" date="2022" name="Toxins">
        <title>Genomic Analysis of Sphingopyxis sp. USTB-05 for Biodegrading Cyanobacterial Hepatotoxins.</title>
        <authorList>
            <person name="Liu C."/>
            <person name="Xu Q."/>
            <person name="Zhao Z."/>
            <person name="Zhang H."/>
            <person name="Liu X."/>
            <person name="Yin C."/>
            <person name="Liu Y."/>
            <person name="Yan H."/>
        </authorList>
    </citation>
    <scope>NUCLEOTIDE SEQUENCE</scope>
    <source>
        <strain evidence="14">NBD5</strain>
    </source>
</reference>